<name>A0A1U7D224_9RHOB</name>
<dbReference type="STRING" id="1229727.Ga0080559_TMP1418"/>
<accession>A0A1U7D224</accession>
<sequence length="114" mass="12981">MTMGQDTPHSFRLAEAEMSLLDKRAVILAYQSYQLEMCNIPQEVFGEEMDFYLDWAVRDGDQMLILSKCLHDVLEALQEISGQQADEWPVLRDSLAAALPEDVFGIVMRSIRQG</sequence>
<reference evidence="1 2" key="1">
    <citation type="submission" date="2016-03" db="EMBL/GenBank/DDBJ databases">
        <title>Deep-sea bacteria in the southern Pacific.</title>
        <authorList>
            <person name="Tang K."/>
        </authorList>
    </citation>
    <scope>NUCLEOTIDE SEQUENCE [LARGE SCALE GENOMIC DNA]</scope>
    <source>
        <strain evidence="1 2">JLT2016</strain>
    </source>
</reference>
<keyword evidence="2" id="KW-1185">Reference proteome</keyword>
<dbReference type="Proteomes" id="UP000186559">
    <property type="component" value="Chromosome"/>
</dbReference>
<organism evidence="1 2">
    <name type="scientific">Salipiger profundus</name>
    <dbReference type="NCBI Taxonomy" id="1229727"/>
    <lineage>
        <taxon>Bacteria</taxon>
        <taxon>Pseudomonadati</taxon>
        <taxon>Pseudomonadota</taxon>
        <taxon>Alphaproteobacteria</taxon>
        <taxon>Rhodobacterales</taxon>
        <taxon>Roseobacteraceae</taxon>
        <taxon>Salipiger</taxon>
    </lineage>
</organism>
<dbReference type="AlphaFoldDB" id="A0A1U7D224"/>
<evidence type="ECO:0000313" key="2">
    <source>
        <dbReference type="Proteomes" id="UP000186559"/>
    </source>
</evidence>
<dbReference type="EMBL" id="CP014796">
    <property type="protein sequence ID" value="APX22214.1"/>
    <property type="molecule type" value="Genomic_DNA"/>
</dbReference>
<dbReference type="KEGG" id="tpro:Ga0080559_TMP1418"/>
<evidence type="ECO:0000313" key="1">
    <source>
        <dbReference type="EMBL" id="APX22214.1"/>
    </source>
</evidence>
<proteinExistence type="predicted"/>
<protein>
    <submittedName>
        <fullName evidence="1">Uncharacterized protein</fullName>
    </submittedName>
</protein>
<gene>
    <name evidence="1" type="ORF">Ga0080559_TMP1418</name>
</gene>